<accession>A0A9W8YFB0</accession>
<dbReference type="GO" id="GO:0000324">
    <property type="term" value="C:fungal-type vacuole"/>
    <property type="evidence" value="ECO:0007669"/>
    <property type="project" value="TreeGrafter"/>
</dbReference>
<feature type="domain" description="Peptidase A1" evidence="3">
    <location>
        <begin position="1"/>
        <end position="257"/>
    </location>
</feature>
<dbReference type="InterPro" id="IPR021109">
    <property type="entry name" value="Peptidase_aspartic_dom_sf"/>
</dbReference>
<dbReference type="SUPFAM" id="SSF50630">
    <property type="entry name" value="Acid proteases"/>
    <property type="match status" value="1"/>
</dbReference>
<dbReference type="Proteomes" id="UP001140560">
    <property type="component" value="Unassembled WGS sequence"/>
</dbReference>
<dbReference type="GO" id="GO:0004190">
    <property type="term" value="F:aspartic-type endopeptidase activity"/>
    <property type="evidence" value="ECO:0007669"/>
    <property type="project" value="UniProtKB-EC"/>
</dbReference>
<evidence type="ECO:0000256" key="2">
    <source>
        <dbReference type="PIRSR" id="PIRSR601461-2"/>
    </source>
</evidence>
<evidence type="ECO:0000259" key="3">
    <source>
        <dbReference type="PROSITE" id="PS51767"/>
    </source>
</evidence>
<evidence type="ECO:0000313" key="5">
    <source>
        <dbReference type="Proteomes" id="UP001140560"/>
    </source>
</evidence>
<evidence type="ECO:0000256" key="1">
    <source>
        <dbReference type="ARBA" id="ARBA00007447"/>
    </source>
</evidence>
<comment type="similarity">
    <text evidence="1">Belongs to the peptidase A1 family.</text>
</comment>
<keyword evidence="5" id="KW-1185">Reference proteome</keyword>
<sequence length="261" mass="29649">MWQFFEEATIWHPDVGTRNDLFDTALGLALFPTRNGDGPKDFSAQSPFQNMMKQSLLDKNIVSLKYGRTDEEIGELVLGGLFKNIPREDMIEVPLNHSRSDNSDHIWRYYTMNGWQVSVQSMSMTLNSSNGSIPVLKMPQIAVVASSFPWIGLPNKVAEKIHKAIGIRHVFDWIECDTRAHLPDWTITFGPDGQTITLTPWDYLIETYDKVYKQLKCVSGFWGLQEYGDKGFIILGAPFLNGLHSVFDADRKSISFANRPL</sequence>
<dbReference type="EC" id="3.4.23.25" evidence="4"/>
<dbReference type="InterPro" id="IPR001461">
    <property type="entry name" value="Aspartic_peptidase_A1"/>
</dbReference>
<proteinExistence type="inferred from homology"/>
<organism evidence="4 5">
    <name type="scientific">Neocucurbitaria cava</name>
    <dbReference type="NCBI Taxonomy" id="798079"/>
    <lineage>
        <taxon>Eukaryota</taxon>
        <taxon>Fungi</taxon>
        <taxon>Dikarya</taxon>
        <taxon>Ascomycota</taxon>
        <taxon>Pezizomycotina</taxon>
        <taxon>Dothideomycetes</taxon>
        <taxon>Pleosporomycetidae</taxon>
        <taxon>Pleosporales</taxon>
        <taxon>Pleosporineae</taxon>
        <taxon>Cucurbitariaceae</taxon>
        <taxon>Neocucurbitaria</taxon>
    </lineage>
</organism>
<dbReference type="PROSITE" id="PS51767">
    <property type="entry name" value="PEPTIDASE_A1"/>
    <property type="match status" value="1"/>
</dbReference>
<dbReference type="PANTHER" id="PTHR47966">
    <property type="entry name" value="BETA-SITE APP-CLEAVING ENZYME, ISOFORM A-RELATED"/>
    <property type="match status" value="1"/>
</dbReference>
<dbReference type="GO" id="GO:0006508">
    <property type="term" value="P:proteolysis"/>
    <property type="evidence" value="ECO:0007669"/>
    <property type="project" value="InterPro"/>
</dbReference>
<protein>
    <submittedName>
        <fullName evidence="4">Aspartic proteinase</fullName>
        <ecNumber evidence="4">3.4.23.25</ecNumber>
    </submittedName>
</protein>
<keyword evidence="2" id="KW-1015">Disulfide bond</keyword>
<dbReference type="AlphaFoldDB" id="A0A9W8YFB0"/>
<dbReference type="Pfam" id="PF00026">
    <property type="entry name" value="Asp"/>
    <property type="match status" value="1"/>
</dbReference>
<name>A0A9W8YFB0_9PLEO</name>
<evidence type="ECO:0000313" key="4">
    <source>
        <dbReference type="EMBL" id="KAJ4375393.1"/>
    </source>
</evidence>
<dbReference type="EMBL" id="JAPEUY010000003">
    <property type="protein sequence ID" value="KAJ4375393.1"/>
    <property type="molecule type" value="Genomic_DNA"/>
</dbReference>
<keyword evidence="4" id="KW-0378">Hydrolase</keyword>
<gene>
    <name evidence="4" type="primary">APR1_2</name>
    <name evidence="4" type="ORF">N0V83_002480</name>
</gene>
<dbReference type="PANTHER" id="PTHR47966:SF51">
    <property type="entry name" value="BETA-SITE APP-CLEAVING ENZYME, ISOFORM A-RELATED"/>
    <property type="match status" value="1"/>
</dbReference>
<reference evidence="4" key="1">
    <citation type="submission" date="2022-10" db="EMBL/GenBank/DDBJ databases">
        <title>Tapping the CABI collections for fungal endophytes: first genome assemblies for Collariella, Neodidymelliopsis, Ascochyta clinopodiicola, Didymella pomorum, Didymosphaeria variabile, Neocosmospora piperis and Neocucurbitaria cava.</title>
        <authorList>
            <person name="Hill R."/>
        </authorList>
    </citation>
    <scope>NUCLEOTIDE SEQUENCE</scope>
    <source>
        <strain evidence="4">IMI 356814</strain>
    </source>
</reference>
<feature type="disulfide bond" evidence="2">
    <location>
        <begin position="176"/>
        <end position="217"/>
    </location>
</feature>
<comment type="caution">
    <text evidence="4">The sequence shown here is derived from an EMBL/GenBank/DDBJ whole genome shotgun (WGS) entry which is preliminary data.</text>
</comment>
<dbReference type="Gene3D" id="2.40.70.10">
    <property type="entry name" value="Acid Proteases"/>
    <property type="match status" value="1"/>
</dbReference>
<dbReference type="InterPro" id="IPR033121">
    <property type="entry name" value="PEPTIDASE_A1"/>
</dbReference>
<dbReference type="OrthoDB" id="771136at2759"/>